<dbReference type="Proteomes" id="UP000051580">
    <property type="component" value="Unassembled WGS sequence"/>
</dbReference>
<evidence type="ECO:0000313" key="2">
    <source>
        <dbReference type="EMBL" id="KRL96225.1"/>
    </source>
</evidence>
<dbReference type="InterPro" id="IPR032675">
    <property type="entry name" value="LRR_dom_sf"/>
</dbReference>
<feature type="signal peptide" evidence="1">
    <location>
        <begin position="1"/>
        <end position="34"/>
    </location>
</feature>
<feature type="chain" id="PRO_5006411912" evidence="1">
    <location>
        <begin position="35"/>
        <end position="578"/>
    </location>
</feature>
<dbReference type="Gene3D" id="3.80.10.10">
    <property type="entry name" value="Ribonuclease Inhibitor"/>
    <property type="match status" value="2"/>
</dbReference>
<dbReference type="STRING" id="1423753.FD28_GL001979"/>
<keyword evidence="3" id="KW-1185">Reference proteome</keyword>
<organism evidence="2 3">
    <name type="scientific">Levilactobacillus hammesii DSM 16381</name>
    <dbReference type="NCBI Taxonomy" id="1423753"/>
    <lineage>
        <taxon>Bacteria</taxon>
        <taxon>Bacillati</taxon>
        <taxon>Bacillota</taxon>
        <taxon>Bacilli</taxon>
        <taxon>Lactobacillales</taxon>
        <taxon>Lactobacillaceae</taxon>
        <taxon>Levilactobacillus</taxon>
    </lineage>
</organism>
<gene>
    <name evidence="2" type="ORF">FD28_GL001979</name>
</gene>
<accession>A0A0R1USU2</accession>
<keyword evidence="1" id="KW-0732">Signal</keyword>
<dbReference type="EMBL" id="AZFS01000041">
    <property type="protein sequence ID" value="KRL96225.1"/>
    <property type="molecule type" value="Genomic_DNA"/>
</dbReference>
<dbReference type="PATRIC" id="fig|1423753.3.peg.2079"/>
<evidence type="ECO:0000313" key="3">
    <source>
        <dbReference type="Proteomes" id="UP000051580"/>
    </source>
</evidence>
<dbReference type="RefSeq" id="WP_057732287.1">
    <property type="nucleotide sequence ID" value="NZ_AZFS01000041.1"/>
</dbReference>
<dbReference type="OrthoDB" id="2149478at2"/>
<evidence type="ECO:0000256" key="1">
    <source>
        <dbReference type="SAM" id="SignalP"/>
    </source>
</evidence>
<protein>
    <submittedName>
        <fullName evidence="2">Uncharacterized protein</fullName>
    </submittedName>
</protein>
<reference evidence="2 3" key="1">
    <citation type="journal article" date="2015" name="Genome Announc.">
        <title>Expanding the biotechnology potential of lactobacilli through comparative genomics of 213 strains and associated genera.</title>
        <authorList>
            <person name="Sun Z."/>
            <person name="Harris H.M."/>
            <person name="McCann A."/>
            <person name="Guo C."/>
            <person name="Argimon S."/>
            <person name="Zhang W."/>
            <person name="Yang X."/>
            <person name="Jeffery I.B."/>
            <person name="Cooney J.C."/>
            <person name="Kagawa T.F."/>
            <person name="Liu W."/>
            <person name="Song Y."/>
            <person name="Salvetti E."/>
            <person name="Wrobel A."/>
            <person name="Rasinkangas P."/>
            <person name="Parkhill J."/>
            <person name="Rea M.C."/>
            <person name="O'Sullivan O."/>
            <person name="Ritari J."/>
            <person name="Douillard F.P."/>
            <person name="Paul Ross R."/>
            <person name="Yang R."/>
            <person name="Briner A.E."/>
            <person name="Felis G.E."/>
            <person name="de Vos W.M."/>
            <person name="Barrangou R."/>
            <person name="Klaenhammer T.R."/>
            <person name="Caufield P.W."/>
            <person name="Cui Y."/>
            <person name="Zhang H."/>
            <person name="O'Toole P.W."/>
        </authorList>
    </citation>
    <scope>NUCLEOTIDE SEQUENCE [LARGE SCALE GENOMIC DNA]</scope>
    <source>
        <strain evidence="2 3">DSM 16381</strain>
    </source>
</reference>
<comment type="caution">
    <text evidence="2">The sequence shown here is derived from an EMBL/GenBank/DDBJ whole genome shotgun (WGS) entry which is preliminary data.</text>
</comment>
<proteinExistence type="predicted"/>
<dbReference type="AlphaFoldDB" id="A0A0R1USU2"/>
<sequence>MFSKFSKMKILNLLLVLMISVTVPLQAVSSTVFAATTTTNASSSTSSSDTSTASDESIDEWMPDVKLQDAIRIALNSTSHSSAKYAPITSNSQITKTMLTDIGYLNTGDDHVKGITDLTGLQYANKLKGYDFTGSTIEKAPGDKTTGDWSVLTKVSGTLGTIDAESDQDVDLKDLAKLDLSASPTVTYTLTNDNKIGMPNYAQVPYDKKGTAVTTLTPGENITYDPIFSKHEAYIPISNWYKGFVNADGGFDYHNMTTYPTLPNGVTHDSPSQTNFGVDLNTWGGKALNISGFDIADHVASSLVNGGIATYYNSNNTLDATVPEPTQKAQTVQMSQSSQTGTIATTDLDLGTTDASDVQIQVPTDYEDTNDTSNAKYLTADDISFDTSDLASGRINFTLTASGLKKLSVNDLTSDIMITVNGKVIDLTLTVTEVLDDWMPDANLRTQLQAELTKEKLGDLTKANLAKLKTVPTLSGISDLTGLEYATTPTDLKIIDSPNLEVLKAGNSKVLSQMTELEKVEIDDSDLGGSLAGWGLSSLSNLSSLIANRDNLTDSGAADYANDANLSVLNLWRVLKSS</sequence>
<name>A0A0R1USU2_9LACO</name>